<sequence length="212" mass="23146">MPQARLRVTLPDGLWIGRLSRAHPDAVFRVLTAFADGERGVALVELSSPDPAPLLADLVDEPAVTATEVLHREGDRVLVRLGTSNPLLLAPVRESGVPLDFPFRLADGHAVWEVRAPHDRLSALGDGLRDSGIRFEVERVGRVADPDGPLAEGQRRVLEAAVDHGYYDTPRECTLTELADRLDMAKSTVSETLHRAEEQIVKEFVGEPTDGP</sequence>
<dbReference type="InterPro" id="IPR036388">
    <property type="entry name" value="WH-like_DNA-bd_sf"/>
</dbReference>
<evidence type="ECO:0000256" key="1">
    <source>
        <dbReference type="ARBA" id="ARBA00023015"/>
    </source>
</evidence>
<keyword evidence="2" id="KW-0804">Transcription</keyword>
<proteinExistence type="predicted"/>
<feature type="domain" description="HTH bat-type" evidence="3">
    <location>
        <begin position="150"/>
        <end position="202"/>
    </location>
</feature>
<dbReference type="Gene3D" id="1.10.10.10">
    <property type="entry name" value="Winged helix-like DNA-binding domain superfamily/Winged helix DNA-binding domain"/>
    <property type="match status" value="1"/>
</dbReference>
<name>A0ABD5ZMN7_9EURY</name>
<dbReference type="GeneID" id="79266349"/>
<evidence type="ECO:0000313" key="4">
    <source>
        <dbReference type="EMBL" id="MFC7234681.1"/>
    </source>
</evidence>
<protein>
    <submittedName>
        <fullName evidence="4">Helix-turn-helix domain-containing protein</fullName>
    </submittedName>
</protein>
<evidence type="ECO:0000313" key="5">
    <source>
        <dbReference type="Proteomes" id="UP001596398"/>
    </source>
</evidence>
<dbReference type="Proteomes" id="UP001596398">
    <property type="component" value="Unassembled WGS sequence"/>
</dbReference>
<dbReference type="AlphaFoldDB" id="A0ABD5ZMN7"/>
<evidence type="ECO:0000259" key="3">
    <source>
        <dbReference type="Pfam" id="PF04967"/>
    </source>
</evidence>
<evidence type="ECO:0000256" key="2">
    <source>
        <dbReference type="ARBA" id="ARBA00023163"/>
    </source>
</evidence>
<comment type="caution">
    <text evidence="4">The sequence shown here is derived from an EMBL/GenBank/DDBJ whole genome shotgun (WGS) entry which is preliminary data.</text>
</comment>
<accession>A0ABD5ZMN7</accession>
<dbReference type="RefSeq" id="WP_276235695.1">
    <property type="nucleotide sequence ID" value="NZ_CP119802.1"/>
</dbReference>
<dbReference type="EMBL" id="JBHTAP010000001">
    <property type="protein sequence ID" value="MFC7234681.1"/>
    <property type="molecule type" value="Genomic_DNA"/>
</dbReference>
<dbReference type="InterPro" id="IPR007050">
    <property type="entry name" value="HTH_bacterioopsin"/>
</dbReference>
<keyword evidence="5" id="KW-1185">Reference proteome</keyword>
<organism evidence="4 5">
    <name type="scientific">Halosegnis marinus</name>
    <dbReference type="NCBI Taxonomy" id="3034023"/>
    <lineage>
        <taxon>Archaea</taxon>
        <taxon>Methanobacteriati</taxon>
        <taxon>Methanobacteriota</taxon>
        <taxon>Stenosarchaea group</taxon>
        <taxon>Halobacteria</taxon>
        <taxon>Halobacteriales</taxon>
        <taxon>Natronomonadaceae</taxon>
        <taxon>Halosegnis</taxon>
    </lineage>
</organism>
<dbReference type="PANTHER" id="PTHR34236:SF1">
    <property type="entry name" value="DIMETHYL SULFOXIDE REDUCTASE TRANSCRIPTIONAL ACTIVATOR"/>
    <property type="match status" value="1"/>
</dbReference>
<dbReference type="Pfam" id="PF04967">
    <property type="entry name" value="HTH_10"/>
    <property type="match status" value="1"/>
</dbReference>
<keyword evidence="1" id="KW-0805">Transcription regulation</keyword>
<gene>
    <name evidence="4" type="ORF">ACFQJ4_05030</name>
</gene>
<reference evidence="4 5" key="1">
    <citation type="journal article" date="2019" name="Int. J. Syst. Evol. Microbiol.">
        <title>The Global Catalogue of Microorganisms (GCM) 10K type strain sequencing project: providing services to taxonomists for standard genome sequencing and annotation.</title>
        <authorList>
            <consortium name="The Broad Institute Genomics Platform"/>
            <consortium name="The Broad Institute Genome Sequencing Center for Infectious Disease"/>
            <person name="Wu L."/>
            <person name="Ma J."/>
        </authorList>
    </citation>
    <scope>NUCLEOTIDE SEQUENCE [LARGE SCALE GENOMIC DNA]</scope>
    <source>
        <strain evidence="4 5">DT85</strain>
    </source>
</reference>
<dbReference type="PANTHER" id="PTHR34236">
    <property type="entry name" value="DIMETHYL SULFOXIDE REDUCTASE TRANSCRIPTIONAL ACTIVATOR"/>
    <property type="match status" value="1"/>
</dbReference>